<comment type="caution">
    <text evidence="1">The sequence shown here is derived from an EMBL/GenBank/DDBJ whole genome shotgun (WGS) entry which is preliminary data.</text>
</comment>
<reference evidence="1" key="2">
    <citation type="submission" date="2020-02" db="EMBL/GenBank/DDBJ databases">
        <authorList>
            <person name="Gilchrist C.L.M."/>
            <person name="Chooi Y.-H."/>
        </authorList>
    </citation>
    <scope>NUCLEOTIDE SEQUENCE</scope>
    <source>
        <strain evidence="1">MST-FP2251</strain>
    </source>
</reference>
<dbReference type="EMBL" id="VCAU01000070">
    <property type="protein sequence ID" value="KAF9886898.1"/>
    <property type="molecule type" value="Genomic_DNA"/>
</dbReference>
<name>A0AAD4CIM4_ASPNN</name>
<protein>
    <submittedName>
        <fullName evidence="1">Uncharacterized protein</fullName>
    </submittedName>
</protein>
<proteinExistence type="predicted"/>
<reference evidence="1" key="1">
    <citation type="journal article" date="2019" name="Beilstein J. Org. Chem.">
        <title>Nanangenines: drimane sesquiterpenoids as the dominant metabolite cohort of a novel Australian fungus, Aspergillus nanangensis.</title>
        <authorList>
            <person name="Lacey H.J."/>
            <person name="Gilchrist C.L.M."/>
            <person name="Crombie A."/>
            <person name="Kalaitzis J.A."/>
            <person name="Vuong D."/>
            <person name="Rutledge P.J."/>
            <person name="Turner P."/>
            <person name="Pitt J.I."/>
            <person name="Lacey E."/>
            <person name="Chooi Y.H."/>
            <person name="Piggott A.M."/>
        </authorList>
    </citation>
    <scope>NUCLEOTIDE SEQUENCE</scope>
    <source>
        <strain evidence="1">MST-FP2251</strain>
    </source>
</reference>
<organism evidence="1 2">
    <name type="scientific">Aspergillus nanangensis</name>
    <dbReference type="NCBI Taxonomy" id="2582783"/>
    <lineage>
        <taxon>Eukaryota</taxon>
        <taxon>Fungi</taxon>
        <taxon>Dikarya</taxon>
        <taxon>Ascomycota</taxon>
        <taxon>Pezizomycotina</taxon>
        <taxon>Eurotiomycetes</taxon>
        <taxon>Eurotiomycetidae</taxon>
        <taxon>Eurotiales</taxon>
        <taxon>Aspergillaceae</taxon>
        <taxon>Aspergillus</taxon>
        <taxon>Aspergillus subgen. Circumdati</taxon>
    </lineage>
</organism>
<evidence type="ECO:0000313" key="1">
    <source>
        <dbReference type="EMBL" id="KAF9886898.1"/>
    </source>
</evidence>
<keyword evidence="2" id="KW-1185">Reference proteome</keyword>
<gene>
    <name evidence="1" type="ORF">FE257_011021</name>
</gene>
<dbReference type="AlphaFoldDB" id="A0AAD4CIM4"/>
<sequence length="829" mass="93540">MSSNEATPEPQVGYADPELHYPKIRLVDLPDPPEDWRFLNETVYRCYRNRRLRRPEVEQAVRFYSWGIDVDMNHMNITRGLQWLWKIFYNQETYHWPTSYEHLMDFANRDAGPRLFSCSINVPNFLPISRYYPQPPSRMAPTRANYVRPDNAAAAIPDSYIQKMQYPAWGEPIADPDDVPGTLYEEAVQIGQIPEFNHKTREIIEAVERAVMCFAQPDLERHHTAAPREPRAHLTAVNLADLSKSLIGSFSATATVKLNRDYNPMAFDPDGSEYPYRGRGPAGRNNSTPLDCVIVAGKLLDAGSTVIDRSSPIWREIFSPVEQAFIEATDINWDTCHTANNYAMRDRLWELIAETTAEVQVGLNSPVWSIWNACTSNFSQFLSTIHEETVYCDCQSRPTLRVPHKTYTMFMLTATPDQDNSTSVPLQTAISRCFAPLTLSDCEACGEEDAVGHRKVVKNLPPRLVVSLDGTDRIQKHTRDIEFEYVDEEDQHHTAHYRWLGGIYQNIEGESRLYWTDTERGVADNSEMVMYDSTNLGMIVGGIAQSHRDDKVPESWWKNRPVPLLFYELIDNPCPAVLNLALHTVCNMVKADRNSENILQNVSWRRPGVITERHEPWPPHLPQLGPRFHVADMEYMPLDFPELPVVPPLPPVGPIAYVAEPSLPAIMNNPSFPSQLMNPGFAVPVYDAPNAGQDTGPPGHDNSGLPENADLNEFMARYTFDPNEAEEGTPPRYVFFPSPRQGTRTLPAAGGAGGHESSDEEMAFASCSPRRGYTRITPAKVGDGGRIETRSRVIRARAQGFTKKKVGYPLVRAATLARARRAQNRKSSG</sequence>
<accession>A0AAD4CIM4</accession>
<dbReference type="Proteomes" id="UP001194746">
    <property type="component" value="Unassembled WGS sequence"/>
</dbReference>
<evidence type="ECO:0000313" key="2">
    <source>
        <dbReference type="Proteomes" id="UP001194746"/>
    </source>
</evidence>